<dbReference type="InterPro" id="IPR029058">
    <property type="entry name" value="AB_hydrolase_fold"/>
</dbReference>
<dbReference type="GO" id="GO:0016787">
    <property type="term" value="F:hydrolase activity"/>
    <property type="evidence" value="ECO:0007669"/>
    <property type="project" value="UniProtKB-KW"/>
</dbReference>
<keyword evidence="3" id="KW-1185">Reference proteome</keyword>
<keyword evidence="2" id="KW-0378">Hydrolase</keyword>
<evidence type="ECO:0000313" key="2">
    <source>
        <dbReference type="EMBL" id="ASU81970.1"/>
    </source>
</evidence>
<dbReference type="InterPro" id="IPR050471">
    <property type="entry name" value="AB_hydrolase"/>
</dbReference>
<protein>
    <submittedName>
        <fullName evidence="2">Alpha/beta hydrolase</fullName>
    </submittedName>
</protein>
<dbReference type="PANTHER" id="PTHR43433">
    <property type="entry name" value="HYDROLASE, ALPHA/BETA FOLD FAMILY PROTEIN"/>
    <property type="match status" value="1"/>
</dbReference>
<evidence type="ECO:0000313" key="3">
    <source>
        <dbReference type="Proteomes" id="UP000215005"/>
    </source>
</evidence>
<sequence length="255" mass="27405">MTVAPLHYRFDGSRHAPVALLVPSLGTKWPVWEPQMPELTRTLRVLRINHRGHGATPAPDGPYTMDDLGNDVLALLDTCEIGRFSIIAAGTGGALASWVAAARPAQVRRLAYVAGTTGAPPALPRANIAARVRRGGMAAVSAEITRSWFTPEFAEQRPDVVARMVDEFEGISPVGYAGHCHALDGLDQRLSLSRIRAPTLVLSAAHDPFLPPGHGRRLADAIPGARFEVIPRAAHLVGIERADRVNELLMEHVAG</sequence>
<dbReference type="OrthoDB" id="9802489at2"/>
<reference evidence="2 3" key="1">
    <citation type="submission" date="2017-08" db="EMBL/GenBank/DDBJ databases">
        <title>The complete genome sequence of Nocardiopsis gilva YIM 90087.</title>
        <authorList>
            <person name="Yin M."/>
            <person name="Tang S."/>
        </authorList>
    </citation>
    <scope>NUCLEOTIDE SEQUENCE [LARGE SCALE GENOMIC DNA]</scope>
    <source>
        <strain evidence="2 3">YIM 90087</strain>
    </source>
</reference>
<organism evidence="2 3">
    <name type="scientific">Nocardiopsis gilva YIM 90087</name>
    <dbReference type="NCBI Taxonomy" id="1235441"/>
    <lineage>
        <taxon>Bacteria</taxon>
        <taxon>Bacillati</taxon>
        <taxon>Actinomycetota</taxon>
        <taxon>Actinomycetes</taxon>
        <taxon>Streptosporangiales</taxon>
        <taxon>Nocardiopsidaceae</taxon>
        <taxon>Nocardiopsis</taxon>
    </lineage>
</organism>
<dbReference type="Pfam" id="PF00561">
    <property type="entry name" value="Abhydrolase_1"/>
    <property type="match status" value="1"/>
</dbReference>
<dbReference type="PANTHER" id="PTHR43433:SF5">
    <property type="entry name" value="AB HYDROLASE-1 DOMAIN-CONTAINING PROTEIN"/>
    <property type="match status" value="1"/>
</dbReference>
<dbReference type="SUPFAM" id="SSF53474">
    <property type="entry name" value="alpha/beta-Hydrolases"/>
    <property type="match status" value="1"/>
</dbReference>
<dbReference type="Proteomes" id="UP000215005">
    <property type="component" value="Chromosome"/>
</dbReference>
<gene>
    <name evidence="2" type="ORF">CDO52_03500</name>
</gene>
<dbReference type="Gene3D" id="3.40.50.1820">
    <property type="entry name" value="alpha/beta hydrolase"/>
    <property type="match status" value="1"/>
</dbReference>
<dbReference type="InterPro" id="IPR000073">
    <property type="entry name" value="AB_hydrolase_1"/>
</dbReference>
<feature type="domain" description="AB hydrolase-1" evidence="1">
    <location>
        <begin position="20"/>
        <end position="241"/>
    </location>
</feature>
<accession>A0A223S1G4</accession>
<name>A0A223S1G4_9ACTN</name>
<dbReference type="EMBL" id="CP022753">
    <property type="protein sequence ID" value="ASU81970.1"/>
    <property type="molecule type" value="Genomic_DNA"/>
</dbReference>
<evidence type="ECO:0000259" key="1">
    <source>
        <dbReference type="Pfam" id="PF00561"/>
    </source>
</evidence>
<dbReference type="RefSeq" id="WP_094932200.1">
    <property type="nucleotide sequence ID" value="NZ_CP022753.1"/>
</dbReference>
<dbReference type="KEGG" id="ngv:CDO52_03500"/>
<dbReference type="AlphaFoldDB" id="A0A223S1G4"/>
<proteinExistence type="predicted"/>